<dbReference type="AlphaFoldDB" id="A0AAV8E736"/>
<dbReference type="PANTHER" id="PTHR35748">
    <property type="entry name" value="OS05G0358400 PROTEIN"/>
    <property type="match status" value="1"/>
</dbReference>
<comment type="caution">
    <text evidence="1">The sequence shown here is derived from an EMBL/GenBank/DDBJ whole genome shotgun (WGS) entry which is preliminary data.</text>
</comment>
<keyword evidence="2" id="KW-1185">Reference proteome</keyword>
<protein>
    <submittedName>
        <fullName evidence="1">Trigger factor</fullName>
    </submittedName>
</protein>
<name>A0AAV8E736_9POAL</name>
<dbReference type="Proteomes" id="UP001140206">
    <property type="component" value="Chromosome 3"/>
</dbReference>
<dbReference type="PANTHER" id="PTHR35748:SF1">
    <property type="entry name" value="OS05G0358400 PROTEIN"/>
    <property type="match status" value="1"/>
</dbReference>
<evidence type="ECO:0000313" key="1">
    <source>
        <dbReference type="EMBL" id="KAJ4775975.1"/>
    </source>
</evidence>
<dbReference type="EMBL" id="JAMFTS010000003">
    <property type="protein sequence ID" value="KAJ4775975.1"/>
    <property type="molecule type" value="Genomic_DNA"/>
</dbReference>
<proteinExistence type="predicted"/>
<evidence type="ECO:0000313" key="2">
    <source>
        <dbReference type="Proteomes" id="UP001140206"/>
    </source>
</evidence>
<reference evidence="1" key="1">
    <citation type="submission" date="2022-08" db="EMBL/GenBank/DDBJ databases">
        <authorList>
            <person name="Marques A."/>
        </authorList>
    </citation>
    <scope>NUCLEOTIDE SEQUENCE</scope>
    <source>
        <strain evidence="1">RhyPub2mFocal</strain>
        <tissue evidence="1">Leaves</tissue>
    </source>
</reference>
<gene>
    <name evidence="1" type="ORF">LUZ62_060232</name>
</gene>
<sequence>MQLHPGLSCRSGSWAPVRLRSDVVPPSSCFSAFNSTLRNHSSLLRLRLRPMAHSSPSVDELNSIADFERIASSSSESESEDAYISICGFGSLLSERSARSTFPHLLNFRLAQLRGFRRVFAHVAPIFFDRGIANPHTGVGHGFMGHGCVTSILLYLLHSNFNASFGLFIFQEISSLSVEPCQHELLIVTVFEINIHDVPSFLKREEEFRFLAVYPEGLDGTPFPNRAVLCARYSDEEYFQVRCQGNKLRLQFFLHYVL</sequence>
<accession>A0AAV8E736</accession>
<organism evidence="1 2">
    <name type="scientific">Rhynchospora pubera</name>
    <dbReference type="NCBI Taxonomy" id="906938"/>
    <lineage>
        <taxon>Eukaryota</taxon>
        <taxon>Viridiplantae</taxon>
        <taxon>Streptophyta</taxon>
        <taxon>Embryophyta</taxon>
        <taxon>Tracheophyta</taxon>
        <taxon>Spermatophyta</taxon>
        <taxon>Magnoliopsida</taxon>
        <taxon>Liliopsida</taxon>
        <taxon>Poales</taxon>
        <taxon>Cyperaceae</taxon>
        <taxon>Cyperoideae</taxon>
        <taxon>Rhynchosporeae</taxon>
        <taxon>Rhynchospora</taxon>
    </lineage>
</organism>